<dbReference type="InterPro" id="IPR036971">
    <property type="entry name" value="PDEase_catalytic_dom_sf"/>
</dbReference>
<keyword evidence="1" id="KW-0140">cGMP</keyword>
<dbReference type="InterPro" id="IPR003607">
    <property type="entry name" value="HD/PDEase_dom"/>
</dbReference>
<dbReference type="PROSITE" id="PS51845">
    <property type="entry name" value="PDEASE_I_2"/>
    <property type="match status" value="1"/>
</dbReference>
<evidence type="ECO:0000259" key="8">
    <source>
        <dbReference type="PROSITE" id="PS51845"/>
    </source>
</evidence>
<dbReference type="PANTHER" id="PTHR11347">
    <property type="entry name" value="CYCLIC NUCLEOTIDE PHOSPHODIESTERASE"/>
    <property type="match status" value="1"/>
</dbReference>
<dbReference type="InterPro" id="IPR002073">
    <property type="entry name" value="PDEase_catalytic_dom"/>
</dbReference>
<evidence type="ECO:0000256" key="5">
    <source>
        <dbReference type="PIRSR" id="PIRSR623088-3"/>
    </source>
</evidence>
<feature type="active site" description="Proton donor" evidence="4">
    <location>
        <position position="661"/>
    </location>
</feature>
<comment type="caution">
    <text evidence="9">The sequence shown here is derived from an EMBL/GenBank/DDBJ whole genome shotgun (WGS) entry which is preliminary data.</text>
</comment>
<evidence type="ECO:0000256" key="1">
    <source>
        <dbReference type="ARBA" id="ARBA00022535"/>
    </source>
</evidence>
<dbReference type="AlphaFoldDB" id="A0A9Q1BTV4"/>
<dbReference type="SMART" id="SM00065">
    <property type="entry name" value="GAF"/>
    <property type="match status" value="2"/>
</dbReference>
<dbReference type="Pfam" id="PF01590">
    <property type="entry name" value="GAF"/>
    <property type="match status" value="1"/>
</dbReference>
<reference evidence="9" key="1">
    <citation type="submission" date="2021-10" db="EMBL/GenBank/DDBJ databases">
        <title>Tropical sea cucumber genome reveals ecological adaptation and Cuvierian tubules defense mechanism.</title>
        <authorList>
            <person name="Chen T."/>
        </authorList>
    </citation>
    <scope>NUCLEOTIDE SEQUENCE</scope>
    <source>
        <strain evidence="9">Nanhai2018</strain>
        <tissue evidence="9">Muscle</tissue>
    </source>
</reference>
<evidence type="ECO:0000256" key="2">
    <source>
        <dbReference type="ARBA" id="ARBA00022723"/>
    </source>
</evidence>
<evidence type="ECO:0000256" key="6">
    <source>
        <dbReference type="RuleBase" id="RU363067"/>
    </source>
</evidence>
<dbReference type="Gene3D" id="1.10.1300.10">
    <property type="entry name" value="3'5'-cyclic nucleotide phosphodiesterase, catalytic domain"/>
    <property type="match status" value="1"/>
</dbReference>
<feature type="region of interest" description="Disordered" evidence="7">
    <location>
        <begin position="1"/>
        <end position="38"/>
    </location>
</feature>
<evidence type="ECO:0000313" key="10">
    <source>
        <dbReference type="Proteomes" id="UP001152320"/>
    </source>
</evidence>
<dbReference type="Proteomes" id="UP001152320">
    <property type="component" value="Chromosome 11"/>
</dbReference>
<dbReference type="EMBL" id="JAIZAY010000011">
    <property type="protein sequence ID" value="KAJ8033078.1"/>
    <property type="molecule type" value="Genomic_DNA"/>
</dbReference>
<feature type="binding site" evidence="5">
    <location>
        <position position="665"/>
    </location>
    <ligand>
        <name>Zn(2+)</name>
        <dbReference type="ChEBI" id="CHEBI:29105"/>
        <label>1</label>
    </ligand>
</feature>
<dbReference type="Gene3D" id="3.30.450.40">
    <property type="match status" value="2"/>
</dbReference>
<dbReference type="SUPFAM" id="SSF109604">
    <property type="entry name" value="HD-domain/PDEase-like"/>
    <property type="match status" value="1"/>
</dbReference>
<dbReference type="GO" id="GO:0004114">
    <property type="term" value="F:3',5'-cyclic-nucleotide phosphodiesterase activity"/>
    <property type="evidence" value="ECO:0007669"/>
    <property type="project" value="InterPro"/>
</dbReference>
<comment type="cofactor">
    <cofactor evidence="6">
        <name>a divalent metal cation</name>
        <dbReference type="ChEBI" id="CHEBI:60240"/>
    </cofactor>
    <text evidence="6">Binds 2 divalent metal cations per subunit. Site 1 may preferentially bind zinc ions, while site 2 has a preference for magnesium and/or manganese ions.</text>
</comment>
<dbReference type="InterPro" id="IPR029016">
    <property type="entry name" value="GAF-like_dom_sf"/>
</dbReference>
<organism evidence="9 10">
    <name type="scientific">Holothuria leucospilota</name>
    <name type="common">Black long sea cucumber</name>
    <name type="synonym">Mertensiothuria leucospilota</name>
    <dbReference type="NCBI Taxonomy" id="206669"/>
    <lineage>
        <taxon>Eukaryota</taxon>
        <taxon>Metazoa</taxon>
        <taxon>Echinodermata</taxon>
        <taxon>Eleutherozoa</taxon>
        <taxon>Echinozoa</taxon>
        <taxon>Holothuroidea</taxon>
        <taxon>Aspidochirotacea</taxon>
        <taxon>Aspidochirotida</taxon>
        <taxon>Holothuriidae</taxon>
        <taxon>Holothuria</taxon>
    </lineage>
</organism>
<feature type="binding site" evidence="5">
    <location>
        <position position="701"/>
    </location>
    <ligand>
        <name>Zn(2+)</name>
        <dbReference type="ChEBI" id="CHEBI:29105"/>
        <label>2</label>
    </ligand>
</feature>
<proteinExistence type="inferred from homology"/>
<keyword evidence="3 6" id="KW-0378">Hydrolase</keyword>
<feature type="binding site" evidence="5">
    <location>
        <position position="700"/>
    </location>
    <ligand>
        <name>Zn(2+)</name>
        <dbReference type="ChEBI" id="CHEBI:29105"/>
        <label>1</label>
    </ligand>
</feature>
<evidence type="ECO:0000256" key="4">
    <source>
        <dbReference type="PIRSR" id="PIRSR623088-1"/>
    </source>
</evidence>
<dbReference type="FunFam" id="3.30.450.40:FF:000067">
    <property type="entry name" value="Phosphodiesterase"/>
    <property type="match status" value="1"/>
</dbReference>
<evidence type="ECO:0000313" key="9">
    <source>
        <dbReference type="EMBL" id="KAJ8033078.1"/>
    </source>
</evidence>
<dbReference type="PRINTS" id="PR00387">
    <property type="entry name" value="PDIESTERASE1"/>
</dbReference>
<dbReference type="CDD" id="cd00077">
    <property type="entry name" value="HDc"/>
    <property type="match status" value="1"/>
</dbReference>
<keyword evidence="10" id="KW-1185">Reference proteome</keyword>
<dbReference type="Pfam" id="PF00233">
    <property type="entry name" value="PDEase_I"/>
    <property type="match status" value="1"/>
</dbReference>
<dbReference type="InterPro" id="IPR023088">
    <property type="entry name" value="PDEase"/>
</dbReference>
<dbReference type="PROSITE" id="PS00126">
    <property type="entry name" value="PDEASE_I_1"/>
    <property type="match status" value="1"/>
</dbReference>
<sequence>MSSPGRQVGNRRLPPLPPNKKPPSLSPRGAPGKFPVTHMLPNSVPARVESSVARHHVSYSSDRLRLSGSEMMVTGQTPPINGFSRSGAQKPLSSGQVFPDQSETFMSDHLMQEQIRNFLQTNPSFLEDYVLHHVNEDQVERWLSILRVQKTSKLVVRSPKQIQRVPSINAKSPTENGSKSRSKYWEKAKFQDRRKLISDLTQELHHHDDTNKLLWQLAECIAWRVDADMHQLYLVTANGLELYEYHEDSLGDVTPEKTWKIGKGGTVAGHVAHTLHTINTTDIKSELHPEGIGGSFSGIHSVLSLPVFEVVEDLSGSNPQNYKGTLLGVLEFYRYMEHPAFTSADETIANSFLVWGGVALHFAELKRGDTVSEMYISMTRQRKLNDFLLAVTRSIFTDIVSMDGVIMKIMNFAQKLVNADRASLFLVDNKTKELYARIFDIGNGLGNQMMDSQDQKEIRFSMEKGVAGHVASTGEILNIPDAYKDERFNREVDLQTGYKTKTILCMPIYNRGSIIGVVQMVNKKTGPFTKIDEQAFEMFAVYCGLALHHAKLYQKIRRSEQKNRVALEVLSYHSQCTDKEFRYLRNMPLPDPIPDIARFDFSPWGLDEEAKPLYVLCMFKDLFNIKDAPPEFLEMGQRFDYDELCRFILTVRKNYRQVPYHNWTHAFSVAHSVYTIIKTCEQMVFTPLECLALFVACLCHDLDHRGKNNSFMINSASPLAAVYSTSTMEHHHFNMTITILQARKFKRETN</sequence>
<dbReference type="EC" id="3.1.4.-" evidence="6"/>
<evidence type="ECO:0000256" key="3">
    <source>
        <dbReference type="ARBA" id="ARBA00022801"/>
    </source>
</evidence>
<feature type="binding site" evidence="5">
    <location>
        <position position="701"/>
    </location>
    <ligand>
        <name>Zn(2+)</name>
        <dbReference type="ChEBI" id="CHEBI:29105"/>
        <label>1</label>
    </ligand>
</feature>
<dbReference type="InterPro" id="IPR003018">
    <property type="entry name" value="GAF"/>
</dbReference>
<dbReference type="GO" id="GO:0046872">
    <property type="term" value="F:metal ion binding"/>
    <property type="evidence" value="ECO:0007669"/>
    <property type="project" value="UniProtKB-KW"/>
</dbReference>
<keyword evidence="2 5" id="KW-0479">Metal-binding</keyword>
<dbReference type="GO" id="GO:0007165">
    <property type="term" value="P:signal transduction"/>
    <property type="evidence" value="ECO:0007669"/>
    <property type="project" value="InterPro"/>
</dbReference>
<dbReference type="InterPro" id="IPR023174">
    <property type="entry name" value="PDEase_CS"/>
</dbReference>
<accession>A0A9Q1BTV4</accession>
<feature type="compositionally biased region" description="Pro residues" evidence="7">
    <location>
        <begin position="14"/>
        <end position="25"/>
    </location>
</feature>
<name>A0A9Q1BTV4_HOLLE</name>
<protein>
    <recommendedName>
        <fullName evidence="6">Phosphodiesterase</fullName>
        <ecNumber evidence="6">3.1.4.-</ecNumber>
    </recommendedName>
</protein>
<feature type="domain" description="PDEase" evidence="8">
    <location>
        <begin position="557"/>
        <end position="750"/>
    </location>
</feature>
<dbReference type="OrthoDB" id="295473at2759"/>
<comment type="similarity">
    <text evidence="6">Belongs to the cyclic nucleotide phosphodiesterase family.</text>
</comment>
<dbReference type="SUPFAM" id="SSF55781">
    <property type="entry name" value="GAF domain-like"/>
    <property type="match status" value="2"/>
</dbReference>
<evidence type="ECO:0000256" key="7">
    <source>
        <dbReference type="SAM" id="MobiDB-lite"/>
    </source>
</evidence>
<gene>
    <name evidence="9" type="ORF">HOLleu_23212</name>
</gene>